<evidence type="ECO:0000256" key="1">
    <source>
        <dbReference type="SAM" id="Phobius"/>
    </source>
</evidence>
<proteinExistence type="predicted"/>
<feature type="transmembrane region" description="Helical" evidence="1">
    <location>
        <begin position="153"/>
        <end position="175"/>
    </location>
</feature>
<evidence type="ECO:0000313" key="3">
    <source>
        <dbReference type="Proteomes" id="UP001596512"/>
    </source>
</evidence>
<dbReference type="EMBL" id="JBHTEY010000004">
    <property type="protein sequence ID" value="MFC7616121.1"/>
    <property type="molecule type" value="Genomic_DNA"/>
</dbReference>
<dbReference type="Proteomes" id="UP001596512">
    <property type="component" value="Unassembled WGS sequence"/>
</dbReference>
<keyword evidence="3" id="KW-1185">Reference proteome</keyword>
<feature type="transmembrane region" description="Helical" evidence="1">
    <location>
        <begin position="78"/>
        <end position="111"/>
    </location>
</feature>
<gene>
    <name evidence="2" type="ORF">ACFQV2_24275</name>
</gene>
<keyword evidence="1" id="KW-0472">Membrane</keyword>
<accession>A0ABW2TS05</accession>
<evidence type="ECO:0000313" key="2">
    <source>
        <dbReference type="EMBL" id="MFC7616121.1"/>
    </source>
</evidence>
<sequence>MVAIDEHTDTLPPVAAPVPDRDDSTRYLCAAAHLSPDYAEAAVAEMLVEPLRATAPSPGIDAGAVLTEAVAARVRVRLVAAVALVVGVVMAVLAPPLLAVWYLIALLATLPRLAGQLKDKRKVFGANMVLALVAVSVLGYFELDALEDVGGLALLPIVPLFAVFVANRVTVNRLIATRFQRRRGHQPSPSARLDSQLLSFSPGLTQRIKQRYLTADVFVAPSEASAAEWVPVVVHRGFEPFVGAGPAYKPWSMAIPLERNPHAEEYHPLTTARLVDAIGRELENLRNSVRLSPSGRFTRMISDDIVAISSDDLVEHMGAPEGMPFILDDRHRPYTHVSRARAMALRDEPVEWARHFRRFTVLTWDHDLIISVYLHVAMDESTLYVEWSPCVLRPINESFRDIDTRHHTAGRAIGQAFGDLLRFPAELAGGVGRLLTFSRQLKVESGLVNPDKYGALRSLREFAADDGVRSYFQRLDIDRYLKIMHTRAIRAMSALLRDSGYSRASLEQQAQAIVQNSVHIGGSVTGPVAVGMNPSIGDVDINVGGD</sequence>
<feature type="transmembrane region" description="Helical" evidence="1">
    <location>
        <begin position="123"/>
        <end position="141"/>
    </location>
</feature>
<reference evidence="3" key="1">
    <citation type="journal article" date="2019" name="Int. J. Syst. Evol. Microbiol.">
        <title>The Global Catalogue of Microorganisms (GCM) 10K type strain sequencing project: providing services to taxonomists for standard genome sequencing and annotation.</title>
        <authorList>
            <consortium name="The Broad Institute Genomics Platform"/>
            <consortium name="The Broad Institute Genome Sequencing Center for Infectious Disease"/>
            <person name="Wu L."/>
            <person name="Ma J."/>
        </authorList>
    </citation>
    <scope>NUCLEOTIDE SEQUENCE [LARGE SCALE GENOMIC DNA]</scope>
    <source>
        <strain evidence="3">JCM 17695</strain>
    </source>
</reference>
<keyword evidence="1" id="KW-0812">Transmembrane</keyword>
<protein>
    <submittedName>
        <fullName evidence="2">Uncharacterized protein</fullName>
    </submittedName>
</protein>
<name>A0ABW2TS05_9PSEU</name>
<keyword evidence="1" id="KW-1133">Transmembrane helix</keyword>
<comment type="caution">
    <text evidence="2">The sequence shown here is derived from an EMBL/GenBank/DDBJ whole genome shotgun (WGS) entry which is preliminary data.</text>
</comment>
<organism evidence="2 3">
    <name type="scientific">Actinokineospora soli</name>
    <dbReference type="NCBI Taxonomy" id="1048753"/>
    <lineage>
        <taxon>Bacteria</taxon>
        <taxon>Bacillati</taxon>
        <taxon>Actinomycetota</taxon>
        <taxon>Actinomycetes</taxon>
        <taxon>Pseudonocardiales</taxon>
        <taxon>Pseudonocardiaceae</taxon>
        <taxon>Actinokineospora</taxon>
    </lineage>
</organism>